<name>A0A246HNA2_STEMA</name>
<feature type="compositionally biased region" description="Low complexity" evidence="1">
    <location>
        <begin position="1"/>
        <end position="13"/>
    </location>
</feature>
<dbReference type="Proteomes" id="UP000198157">
    <property type="component" value="Unassembled WGS sequence"/>
</dbReference>
<evidence type="ECO:0000313" key="3">
    <source>
        <dbReference type="Proteomes" id="UP000198157"/>
    </source>
</evidence>
<feature type="region of interest" description="Disordered" evidence="1">
    <location>
        <begin position="35"/>
        <end position="54"/>
    </location>
</feature>
<dbReference type="AlphaFoldDB" id="A0A246HNA2"/>
<dbReference type="OrthoDB" id="9814207at2"/>
<dbReference type="EMBL" id="NIVS01000020">
    <property type="protein sequence ID" value="OWQ53765.1"/>
    <property type="molecule type" value="Genomic_DNA"/>
</dbReference>
<evidence type="ECO:0000256" key="1">
    <source>
        <dbReference type="SAM" id="MobiDB-lite"/>
    </source>
</evidence>
<proteinExistence type="predicted"/>
<comment type="caution">
    <text evidence="2">The sequence shown here is derived from an EMBL/GenBank/DDBJ whole genome shotgun (WGS) entry which is preliminary data.</text>
</comment>
<sequence length="84" mass="8087">MGTGAGPSASWGSRGAGSRGTAGPVFMAAAAGCAPGKQKAPPVAGPSAFKVPTSDRAGTGGIQMFLADIDIEPNVTPLVAFGTL</sequence>
<protein>
    <submittedName>
        <fullName evidence="2">Uncharacterized protein</fullName>
    </submittedName>
</protein>
<gene>
    <name evidence="2" type="ORF">CEE60_08785</name>
</gene>
<organism evidence="2 3">
    <name type="scientific">Stenotrophomonas maltophilia</name>
    <name type="common">Pseudomonas maltophilia</name>
    <name type="synonym">Xanthomonas maltophilia</name>
    <dbReference type="NCBI Taxonomy" id="40324"/>
    <lineage>
        <taxon>Bacteria</taxon>
        <taxon>Pseudomonadati</taxon>
        <taxon>Pseudomonadota</taxon>
        <taxon>Gammaproteobacteria</taxon>
        <taxon>Lysobacterales</taxon>
        <taxon>Lysobacteraceae</taxon>
        <taxon>Stenotrophomonas</taxon>
        <taxon>Stenotrophomonas maltophilia group</taxon>
    </lineage>
</organism>
<accession>A0A246HNA2</accession>
<evidence type="ECO:0000313" key="2">
    <source>
        <dbReference type="EMBL" id="OWQ53765.1"/>
    </source>
</evidence>
<feature type="region of interest" description="Disordered" evidence="1">
    <location>
        <begin position="1"/>
        <end position="20"/>
    </location>
</feature>
<reference evidence="2 3" key="1">
    <citation type="submission" date="2017-06" db="EMBL/GenBank/DDBJ databases">
        <authorList>
            <person name="Kim H.J."/>
            <person name="Triplett B.A."/>
        </authorList>
    </citation>
    <scope>NUCLEOTIDE SEQUENCE [LARGE SCALE GENOMIC DNA]</scope>
    <source>
        <strain evidence="2 3">13146</strain>
    </source>
</reference>